<proteinExistence type="inferred from homology"/>
<keyword evidence="5" id="KW-1185">Reference proteome</keyword>
<gene>
    <name evidence="4" type="ORF">GCM10009092_04930</name>
</gene>
<organism evidence="4 5">
    <name type="scientific">Bowmanella denitrificans</name>
    <dbReference type="NCBI Taxonomy" id="366582"/>
    <lineage>
        <taxon>Bacteria</taxon>
        <taxon>Pseudomonadati</taxon>
        <taxon>Pseudomonadota</taxon>
        <taxon>Gammaproteobacteria</taxon>
        <taxon>Alteromonadales</taxon>
        <taxon>Alteromonadaceae</taxon>
        <taxon>Bowmanella</taxon>
    </lineage>
</organism>
<sequence length="208" mass="22915">MKRTLLIGLLLSLALAAGIYLSLTIKPPATPSHANMYPQAREIPAFTLIDQKGLSFGKERLMGHWTLAFTGYTFCPDICPTTLAELKRIYPQLKAISADIQILFLSVDPKRDTPERLNEYVNFFEPEFIAASAEHAELFPFVRSLGMMYAIAGSTETPDYLVDHSASVSLINPQAQVIGRFKPTLAPGAMAVVDPEHILADMPLLINP</sequence>
<name>A0ABN0WPZ6_9ALTE</name>
<dbReference type="PANTHER" id="PTHR12151:SF25">
    <property type="entry name" value="LINALOOL DEHYDRATASE_ISOMERASE DOMAIN-CONTAINING PROTEIN"/>
    <property type="match status" value="1"/>
</dbReference>
<evidence type="ECO:0000313" key="5">
    <source>
        <dbReference type="Proteomes" id="UP001501757"/>
    </source>
</evidence>
<dbReference type="PROSITE" id="PS51352">
    <property type="entry name" value="THIOREDOXIN_2"/>
    <property type="match status" value="1"/>
</dbReference>
<dbReference type="Proteomes" id="UP001501757">
    <property type="component" value="Unassembled WGS sequence"/>
</dbReference>
<dbReference type="InterPro" id="IPR036249">
    <property type="entry name" value="Thioredoxin-like_sf"/>
</dbReference>
<keyword evidence="2" id="KW-0186">Copper</keyword>
<dbReference type="EMBL" id="BAAAEI010000003">
    <property type="protein sequence ID" value="GAA0343338.1"/>
    <property type="molecule type" value="Genomic_DNA"/>
</dbReference>
<comment type="caution">
    <text evidence="4">The sequence shown here is derived from an EMBL/GenBank/DDBJ whole genome shotgun (WGS) entry which is preliminary data.</text>
</comment>
<dbReference type="Pfam" id="PF02630">
    <property type="entry name" value="SCO1-SenC"/>
    <property type="match status" value="1"/>
</dbReference>
<reference evidence="4 5" key="1">
    <citation type="journal article" date="2019" name="Int. J. Syst. Evol. Microbiol.">
        <title>The Global Catalogue of Microorganisms (GCM) 10K type strain sequencing project: providing services to taxonomists for standard genome sequencing and annotation.</title>
        <authorList>
            <consortium name="The Broad Institute Genomics Platform"/>
            <consortium name="The Broad Institute Genome Sequencing Center for Infectious Disease"/>
            <person name="Wu L."/>
            <person name="Ma J."/>
        </authorList>
    </citation>
    <scope>NUCLEOTIDE SEQUENCE [LARGE SCALE GENOMIC DNA]</scope>
    <source>
        <strain evidence="4 5">JCM 13378</strain>
    </source>
</reference>
<evidence type="ECO:0000313" key="4">
    <source>
        <dbReference type="EMBL" id="GAA0343338.1"/>
    </source>
</evidence>
<dbReference type="Gene3D" id="3.40.30.10">
    <property type="entry name" value="Glutaredoxin"/>
    <property type="match status" value="1"/>
</dbReference>
<evidence type="ECO:0000256" key="2">
    <source>
        <dbReference type="ARBA" id="ARBA00023008"/>
    </source>
</evidence>
<dbReference type="SUPFAM" id="SSF52833">
    <property type="entry name" value="Thioredoxin-like"/>
    <property type="match status" value="1"/>
</dbReference>
<dbReference type="PANTHER" id="PTHR12151">
    <property type="entry name" value="ELECTRON TRANSPORT PROTIN SCO1/SENC FAMILY MEMBER"/>
    <property type="match status" value="1"/>
</dbReference>
<dbReference type="CDD" id="cd02968">
    <property type="entry name" value="SCO"/>
    <property type="match status" value="1"/>
</dbReference>
<evidence type="ECO:0000256" key="1">
    <source>
        <dbReference type="ARBA" id="ARBA00010996"/>
    </source>
</evidence>
<feature type="domain" description="Thioredoxin" evidence="3">
    <location>
        <begin position="37"/>
        <end position="207"/>
    </location>
</feature>
<dbReference type="RefSeq" id="WP_102798571.1">
    <property type="nucleotide sequence ID" value="NZ_BAAAEI010000003.1"/>
</dbReference>
<protein>
    <submittedName>
        <fullName evidence="4">SCO family protein</fullName>
    </submittedName>
</protein>
<evidence type="ECO:0000259" key="3">
    <source>
        <dbReference type="PROSITE" id="PS51352"/>
    </source>
</evidence>
<dbReference type="InterPro" id="IPR013766">
    <property type="entry name" value="Thioredoxin_domain"/>
</dbReference>
<accession>A0ABN0WPZ6</accession>
<comment type="similarity">
    <text evidence="1">Belongs to the SCO1/2 family.</text>
</comment>
<dbReference type="InterPro" id="IPR003782">
    <property type="entry name" value="SCO1/SenC"/>
</dbReference>